<dbReference type="Gene3D" id="1.10.3210.10">
    <property type="entry name" value="Hypothetical protein af1432"/>
    <property type="match status" value="1"/>
</dbReference>
<dbReference type="CDD" id="cd00077">
    <property type="entry name" value="HDc"/>
    <property type="match status" value="1"/>
</dbReference>
<dbReference type="PROSITE" id="PS51832">
    <property type="entry name" value="HD_GYP"/>
    <property type="match status" value="1"/>
</dbReference>
<dbReference type="SUPFAM" id="SSF109604">
    <property type="entry name" value="HD-domain/PDEase-like"/>
    <property type="match status" value="1"/>
</dbReference>
<organism evidence="3 4">
    <name type="scientific">Jeotgalibacillus alimentarius</name>
    <dbReference type="NCBI Taxonomy" id="135826"/>
    <lineage>
        <taxon>Bacteria</taxon>
        <taxon>Bacillati</taxon>
        <taxon>Bacillota</taxon>
        <taxon>Bacilli</taxon>
        <taxon>Bacillales</taxon>
        <taxon>Caryophanaceae</taxon>
        <taxon>Jeotgalibacillus</taxon>
    </lineage>
</organism>
<name>A0A0C2VR44_9BACL</name>
<accession>A0A0C2VR44</accession>
<dbReference type="Proteomes" id="UP000031950">
    <property type="component" value="Unassembled WGS sequence"/>
</dbReference>
<dbReference type="SMART" id="SM00471">
    <property type="entry name" value="HDc"/>
    <property type="match status" value="1"/>
</dbReference>
<evidence type="ECO:0000313" key="3">
    <source>
        <dbReference type="EMBL" id="KIL46448.1"/>
    </source>
</evidence>
<dbReference type="OrthoDB" id="9759601at2"/>
<dbReference type="RefSeq" id="WP_052474205.1">
    <property type="nucleotide sequence ID" value="NZ_JXRQ01000025.1"/>
</dbReference>
<dbReference type="STRING" id="135826.KP77_25750"/>
<keyword evidence="4" id="KW-1185">Reference proteome</keyword>
<feature type="domain" description="HD-GYP" evidence="2">
    <location>
        <begin position="113"/>
        <end position="309"/>
    </location>
</feature>
<sequence length="365" mass="40733">MRLISVKVLRAGMVLGHTIYNVNDKPLLQAGVTLTQAMVDRLRLLRVQYVYIADGKSEGIDVKESVPVHVRQETIREIKDSFSSIQTSSKKDMTAMLADKAGKIQNVLKNIMSEMDANQDLMMILSDAYLYDSYIFHHSYNVTLYTLAIGKQLKLPVKQLEQLGLGAMLHDIGKTMINEEILMKEGPLTDEEFEEIKKHTVHGFELLKNLHNVSLLTAHCAFQHHERLDGSGYPRGLKAADIHPYAKILAVADVFDACTSNRVYRGKMLPADALEILLAGSGTLFDPVVIKAFQMGIAIYPNGLTVQLSDGRKGIVAQQNKGMSTRPVIRIVEENEKIVDATYELDLSKHLDCTICKTGIMFTTE</sequence>
<evidence type="ECO:0000313" key="4">
    <source>
        <dbReference type="Proteomes" id="UP000031950"/>
    </source>
</evidence>
<comment type="caution">
    <text evidence="3">The sequence shown here is derived from an EMBL/GenBank/DDBJ whole genome shotgun (WGS) entry which is preliminary data.</text>
</comment>
<dbReference type="AlphaFoldDB" id="A0A0C2VR44"/>
<evidence type="ECO:0000259" key="1">
    <source>
        <dbReference type="PROSITE" id="PS51831"/>
    </source>
</evidence>
<dbReference type="InterPro" id="IPR006674">
    <property type="entry name" value="HD_domain"/>
</dbReference>
<dbReference type="PATRIC" id="fig|135826.4.peg.2561"/>
<dbReference type="PROSITE" id="PS51831">
    <property type="entry name" value="HD"/>
    <property type="match status" value="1"/>
</dbReference>
<dbReference type="PANTHER" id="PTHR43155">
    <property type="entry name" value="CYCLIC DI-GMP PHOSPHODIESTERASE PA4108-RELATED"/>
    <property type="match status" value="1"/>
</dbReference>
<dbReference type="InterPro" id="IPR003607">
    <property type="entry name" value="HD/PDEase_dom"/>
</dbReference>
<gene>
    <name evidence="3" type="ORF">KP77_25750</name>
</gene>
<feature type="domain" description="HD" evidence="1">
    <location>
        <begin position="135"/>
        <end position="258"/>
    </location>
</feature>
<dbReference type="Pfam" id="PF13487">
    <property type="entry name" value="HD_5"/>
    <property type="match status" value="1"/>
</dbReference>
<dbReference type="EMBL" id="JXRQ01000025">
    <property type="protein sequence ID" value="KIL46448.1"/>
    <property type="molecule type" value="Genomic_DNA"/>
</dbReference>
<dbReference type="InterPro" id="IPR037522">
    <property type="entry name" value="HD_GYP_dom"/>
</dbReference>
<reference evidence="3 4" key="1">
    <citation type="submission" date="2015-01" db="EMBL/GenBank/DDBJ databases">
        <title>Genome sequence of Jeotgalibacillus alimentarius.</title>
        <authorList>
            <person name="Goh K.M."/>
            <person name="Chan K.-G."/>
            <person name="Yaakop A.S."/>
            <person name="Ee R."/>
            <person name="Gan H.M."/>
            <person name="Chan C.S."/>
        </authorList>
    </citation>
    <scope>NUCLEOTIDE SEQUENCE [LARGE SCALE GENOMIC DNA]</scope>
    <source>
        <strain evidence="3 4">YKJ-13</strain>
    </source>
</reference>
<protein>
    <submittedName>
        <fullName evidence="3">Uncharacterized protein</fullName>
    </submittedName>
</protein>
<evidence type="ECO:0000259" key="2">
    <source>
        <dbReference type="PROSITE" id="PS51832"/>
    </source>
</evidence>
<dbReference type="PANTHER" id="PTHR43155:SF2">
    <property type="entry name" value="CYCLIC DI-GMP PHOSPHODIESTERASE PA4108"/>
    <property type="match status" value="1"/>
</dbReference>
<proteinExistence type="predicted"/>